<feature type="region of interest" description="Disordered" evidence="9">
    <location>
        <begin position="88"/>
        <end position="115"/>
    </location>
</feature>
<keyword evidence="5 8" id="KW-0443">Lipid metabolism</keyword>
<keyword evidence="4 8" id="KW-0276">Fatty acid metabolism</keyword>
<evidence type="ECO:0000256" key="3">
    <source>
        <dbReference type="ARBA" id="ARBA00022516"/>
    </source>
</evidence>
<dbReference type="GO" id="GO:0003989">
    <property type="term" value="F:acetyl-CoA carboxylase activity"/>
    <property type="evidence" value="ECO:0007669"/>
    <property type="project" value="InterPro"/>
</dbReference>
<dbReference type="InterPro" id="IPR011053">
    <property type="entry name" value="Single_hybrid_motif"/>
</dbReference>
<feature type="domain" description="Lipoyl-binding" evidence="10">
    <location>
        <begin position="113"/>
        <end position="189"/>
    </location>
</feature>
<dbReference type="Pfam" id="PF00364">
    <property type="entry name" value="Biotin_lipoyl"/>
    <property type="match status" value="1"/>
</dbReference>
<dbReference type="InterPro" id="IPR050709">
    <property type="entry name" value="Biotin_Carboxyl_Carrier/Decarb"/>
</dbReference>
<comment type="caution">
    <text evidence="11">The sequence shown here is derived from an EMBL/GenBank/DDBJ whole genome shotgun (WGS) entry which is preliminary data.</text>
</comment>
<reference evidence="11" key="1">
    <citation type="submission" date="2019-12" db="EMBL/GenBank/DDBJ databases">
        <title>Actinomadura physcomitrii sp. nov., a novel actinomycete isolated from moss [Physcomitrium sphaericum (Ludw) Fuernr].</title>
        <authorList>
            <person name="Zhuang X."/>
        </authorList>
    </citation>
    <scope>NUCLEOTIDE SEQUENCE [LARGE SCALE GENOMIC DNA]</scope>
    <source>
        <strain evidence="11">LD22</strain>
    </source>
</reference>
<evidence type="ECO:0000313" key="12">
    <source>
        <dbReference type="Proteomes" id="UP000462055"/>
    </source>
</evidence>
<dbReference type="SUPFAM" id="SSF51230">
    <property type="entry name" value="Single hybrid motif"/>
    <property type="match status" value="1"/>
</dbReference>
<comment type="function">
    <text evidence="8">This protein is a component of the acetyl coenzyme A carboxylase complex; first, biotin carboxylase catalyzes the carboxylation of the carrier protein and then the transcarboxylase transfers the carboxyl group to form malonyl-CoA.</text>
</comment>
<dbReference type="Proteomes" id="UP000462055">
    <property type="component" value="Unassembled WGS sequence"/>
</dbReference>
<evidence type="ECO:0000256" key="7">
    <source>
        <dbReference type="ARBA" id="ARBA00023267"/>
    </source>
</evidence>
<evidence type="ECO:0000259" key="10">
    <source>
        <dbReference type="PROSITE" id="PS50968"/>
    </source>
</evidence>
<name>A0A6I4MD61_9ACTN</name>
<keyword evidence="7 8" id="KW-0092">Biotin</keyword>
<evidence type="ECO:0000313" key="11">
    <source>
        <dbReference type="EMBL" id="MWA03662.1"/>
    </source>
</evidence>
<evidence type="ECO:0000256" key="4">
    <source>
        <dbReference type="ARBA" id="ARBA00022832"/>
    </source>
</evidence>
<sequence>MVDGGGDNGRLLTTELADAWLPVFDRGGETSPRQLLREAAAVVAELLALRGERPTTFNVRIGDVSIELGWAPPPPAAAAASAAAPAAVPAPAGAPAPAPEAEAAAEPEPAEEGEPVTAPTVGVFYRAPSPGADPFVREGETVAAGQQLGIVEAMKLMIPVEADRAGTVTRVLRADGDAVEYAEPLFLLAPVEVG</sequence>
<dbReference type="EMBL" id="WBMS02000021">
    <property type="protein sequence ID" value="MWA03662.1"/>
    <property type="molecule type" value="Genomic_DNA"/>
</dbReference>
<dbReference type="UniPathway" id="UPA00094"/>
<evidence type="ECO:0000256" key="5">
    <source>
        <dbReference type="ARBA" id="ARBA00023098"/>
    </source>
</evidence>
<evidence type="ECO:0000256" key="1">
    <source>
        <dbReference type="ARBA" id="ARBA00005194"/>
    </source>
</evidence>
<evidence type="ECO:0000256" key="8">
    <source>
        <dbReference type="RuleBase" id="RU364072"/>
    </source>
</evidence>
<keyword evidence="12" id="KW-1185">Reference proteome</keyword>
<dbReference type="InterPro" id="IPR000089">
    <property type="entry name" value="Biotin_lipoyl"/>
</dbReference>
<dbReference type="PROSITE" id="PS50968">
    <property type="entry name" value="BIOTINYL_LIPOYL"/>
    <property type="match status" value="1"/>
</dbReference>
<dbReference type="PANTHER" id="PTHR45266">
    <property type="entry name" value="OXALOACETATE DECARBOXYLASE ALPHA CHAIN"/>
    <property type="match status" value="1"/>
</dbReference>
<proteinExistence type="predicted"/>
<dbReference type="PRINTS" id="PR01071">
    <property type="entry name" value="ACOABIOTINCC"/>
</dbReference>
<dbReference type="InterPro" id="IPR001882">
    <property type="entry name" value="Biotin_BS"/>
</dbReference>
<comment type="pathway">
    <text evidence="1 8">Lipid metabolism; fatty acid biosynthesis.</text>
</comment>
<keyword evidence="3 8" id="KW-0444">Lipid biosynthesis</keyword>
<dbReference type="PANTHER" id="PTHR45266:SF3">
    <property type="entry name" value="OXALOACETATE DECARBOXYLASE ALPHA CHAIN"/>
    <property type="match status" value="1"/>
</dbReference>
<dbReference type="CDD" id="cd06850">
    <property type="entry name" value="biotinyl_domain"/>
    <property type="match status" value="1"/>
</dbReference>
<dbReference type="Gene3D" id="2.40.50.100">
    <property type="match status" value="1"/>
</dbReference>
<accession>A0A6I4MD61</accession>
<feature type="compositionally biased region" description="Acidic residues" evidence="9">
    <location>
        <begin position="103"/>
        <end position="114"/>
    </location>
</feature>
<evidence type="ECO:0000256" key="2">
    <source>
        <dbReference type="ARBA" id="ARBA00017562"/>
    </source>
</evidence>
<dbReference type="InterPro" id="IPR001249">
    <property type="entry name" value="AcCoA_biotinCC"/>
</dbReference>
<keyword evidence="6 8" id="KW-0275">Fatty acid biosynthesis</keyword>
<dbReference type="GO" id="GO:0006633">
    <property type="term" value="P:fatty acid biosynthetic process"/>
    <property type="evidence" value="ECO:0007669"/>
    <property type="project" value="UniProtKB-UniPathway"/>
</dbReference>
<gene>
    <name evidence="11" type="ORF">F8568_025420</name>
</gene>
<evidence type="ECO:0000256" key="9">
    <source>
        <dbReference type="SAM" id="MobiDB-lite"/>
    </source>
</evidence>
<dbReference type="GO" id="GO:0009317">
    <property type="term" value="C:acetyl-CoA carboxylase complex"/>
    <property type="evidence" value="ECO:0007669"/>
    <property type="project" value="InterPro"/>
</dbReference>
<protein>
    <recommendedName>
        <fullName evidence="2 8">Biotin carboxyl carrier protein of acetyl-CoA carboxylase</fullName>
    </recommendedName>
</protein>
<organism evidence="11 12">
    <name type="scientific">Actinomadura physcomitrii</name>
    <dbReference type="NCBI Taxonomy" id="2650748"/>
    <lineage>
        <taxon>Bacteria</taxon>
        <taxon>Bacillati</taxon>
        <taxon>Actinomycetota</taxon>
        <taxon>Actinomycetes</taxon>
        <taxon>Streptosporangiales</taxon>
        <taxon>Thermomonosporaceae</taxon>
        <taxon>Actinomadura</taxon>
    </lineage>
</organism>
<dbReference type="PROSITE" id="PS00188">
    <property type="entry name" value="BIOTIN"/>
    <property type="match status" value="1"/>
</dbReference>
<dbReference type="AlphaFoldDB" id="A0A6I4MD61"/>
<evidence type="ECO:0000256" key="6">
    <source>
        <dbReference type="ARBA" id="ARBA00023160"/>
    </source>
</evidence>